<feature type="binding site" evidence="17">
    <location>
        <position position="415"/>
    </location>
    <ligand>
        <name>AMP</name>
        <dbReference type="ChEBI" id="CHEBI:456215"/>
    </ligand>
</feature>
<dbReference type="Pfam" id="PF03853">
    <property type="entry name" value="YjeF_N"/>
    <property type="match status" value="1"/>
</dbReference>
<dbReference type="STRING" id="1344003.SAMN05445060_0913"/>
<dbReference type="HAMAP" id="MF_01966">
    <property type="entry name" value="NADHX_epimerase"/>
    <property type="match status" value="1"/>
</dbReference>
<dbReference type="EMBL" id="FTNT01000002">
    <property type="protein sequence ID" value="SIR79426.1"/>
    <property type="molecule type" value="Genomic_DNA"/>
</dbReference>
<comment type="similarity">
    <text evidence="3 19">In the N-terminal section; belongs to the NnrE/AIBP family.</text>
</comment>
<feature type="binding site" evidence="18">
    <location>
        <position position="124"/>
    </location>
    <ligand>
        <name>K(+)</name>
        <dbReference type="ChEBI" id="CHEBI:29103"/>
    </ligand>
</feature>
<evidence type="ECO:0000256" key="18">
    <source>
        <dbReference type="HAMAP-Rule" id="MF_01966"/>
    </source>
</evidence>
<evidence type="ECO:0000259" key="20">
    <source>
        <dbReference type="PROSITE" id="PS51383"/>
    </source>
</evidence>
<comment type="similarity">
    <text evidence="18">Belongs to the NnrE/AIBP family.</text>
</comment>
<dbReference type="Proteomes" id="UP000186218">
    <property type="component" value="Unassembled WGS sequence"/>
</dbReference>
<evidence type="ECO:0000256" key="14">
    <source>
        <dbReference type="ARBA" id="ARBA00025153"/>
    </source>
</evidence>
<keyword evidence="10 17" id="KW-0520">NAD</keyword>
<sequence length="476" mass="47736">MGHPPIKRYFAAEQIRVAEEATGRLLADGVLMRRAASGLAGAVAAELRSRHGAVYGRAVTLVIGSGDNGGDALFAGAVLRRRGVAVSAVLTAPDRAHAAGLAAFRSAGGRVVDGVPDTAELVVDGVVGLRGTGPLREAAAAVFAQVRVPVVAVDVPSGVDADTGVVHDPSVRAEITVTFGARRIAHALAPAACGRVEVVDIGIDADGARVEMLSDRDVAEGWPLPGPASTKYTQGVVGVIAGSDRYPGAGILCSAGAVAATSGMVRYVGSAAATVVDHFPEVVVAPDLDGAGRVQAWVVGPGAGTDDAALELLRRVLATDVPVLVDADGLTVLAHHPELVVERHHPTLLTPHDGEFERLAGRSPGHDRLSAVRGLASALGATVLLKGKVTLVADPGGEVLVNDAGNSWAATAGAGDVLSGIAGALLAAGLSPRVAGAAAARVHALAADLAADGAPIGASELARAVRPAVRSLRAVR</sequence>
<evidence type="ECO:0000256" key="9">
    <source>
        <dbReference type="ARBA" id="ARBA00022958"/>
    </source>
</evidence>
<dbReference type="EC" id="4.2.1.136" evidence="19"/>
<dbReference type="PROSITE" id="PS51385">
    <property type="entry name" value="YJEF_N"/>
    <property type="match status" value="1"/>
</dbReference>
<dbReference type="InterPro" id="IPR029056">
    <property type="entry name" value="Ribokinase-like"/>
</dbReference>
<keyword evidence="8 17" id="KW-0521">NADP</keyword>
<dbReference type="AlphaFoldDB" id="A0A1N7DUD8"/>
<evidence type="ECO:0000313" key="23">
    <source>
        <dbReference type="Proteomes" id="UP000186218"/>
    </source>
</evidence>
<dbReference type="InterPro" id="IPR000631">
    <property type="entry name" value="CARKD"/>
</dbReference>
<keyword evidence="9 18" id="KW-0630">Potassium</keyword>
<keyword evidence="11 18" id="KW-0413">Isomerase</keyword>
<dbReference type="InterPro" id="IPR036652">
    <property type="entry name" value="YjeF_N_dom_sf"/>
</dbReference>
<evidence type="ECO:0000256" key="8">
    <source>
        <dbReference type="ARBA" id="ARBA00022857"/>
    </source>
</evidence>
<evidence type="ECO:0000256" key="2">
    <source>
        <dbReference type="ARBA" id="ARBA00000909"/>
    </source>
</evidence>
<dbReference type="PIRSF" id="PIRSF017184">
    <property type="entry name" value="Nnr"/>
    <property type="match status" value="1"/>
</dbReference>
<keyword evidence="23" id="KW-1185">Reference proteome</keyword>
<evidence type="ECO:0000256" key="16">
    <source>
        <dbReference type="ARBA" id="ARBA00049209"/>
    </source>
</evidence>
<feature type="binding site" evidence="17">
    <location>
        <position position="249"/>
    </location>
    <ligand>
        <name>(6S)-NADPHX</name>
        <dbReference type="ChEBI" id="CHEBI:64076"/>
    </ligand>
</feature>
<feature type="binding site" evidence="17">
    <location>
        <begin position="386"/>
        <end position="390"/>
    </location>
    <ligand>
        <name>AMP</name>
        <dbReference type="ChEBI" id="CHEBI:456215"/>
    </ligand>
</feature>
<dbReference type="PANTHER" id="PTHR12592">
    <property type="entry name" value="ATP-DEPENDENT (S)-NAD(P)H-HYDRATE DEHYDRATASE FAMILY MEMBER"/>
    <property type="match status" value="1"/>
</dbReference>
<keyword evidence="7 17" id="KW-0067">ATP-binding</keyword>
<comment type="similarity">
    <text evidence="4 19">In the C-terminal section; belongs to the NnrD/CARKD family.</text>
</comment>
<evidence type="ECO:0000256" key="11">
    <source>
        <dbReference type="ARBA" id="ARBA00023235"/>
    </source>
</evidence>
<proteinExistence type="inferred from homology"/>
<dbReference type="GO" id="GO:0052856">
    <property type="term" value="F:NAD(P)HX epimerase activity"/>
    <property type="evidence" value="ECO:0007669"/>
    <property type="project" value="UniProtKB-UniRule"/>
</dbReference>
<comment type="catalytic activity">
    <reaction evidence="16 17 19">
        <text>(6S)-NADPHX + ADP = AMP + phosphate + NADPH + H(+)</text>
        <dbReference type="Rhea" id="RHEA:32235"/>
        <dbReference type="ChEBI" id="CHEBI:15378"/>
        <dbReference type="ChEBI" id="CHEBI:43474"/>
        <dbReference type="ChEBI" id="CHEBI:57783"/>
        <dbReference type="ChEBI" id="CHEBI:64076"/>
        <dbReference type="ChEBI" id="CHEBI:456215"/>
        <dbReference type="ChEBI" id="CHEBI:456216"/>
        <dbReference type="EC" id="4.2.1.136"/>
    </reaction>
</comment>
<keyword evidence="6 17" id="KW-0547">Nucleotide-binding</keyword>
<evidence type="ECO:0000256" key="7">
    <source>
        <dbReference type="ARBA" id="ARBA00022840"/>
    </source>
</evidence>
<dbReference type="Gene3D" id="3.40.1190.20">
    <property type="match status" value="1"/>
</dbReference>
<evidence type="ECO:0000256" key="5">
    <source>
        <dbReference type="ARBA" id="ARBA00022723"/>
    </source>
</evidence>
<feature type="binding site" evidence="17">
    <location>
        <position position="302"/>
    </location>
    <ligand>
        <name>(6S)-NADPHX</name>
        <dbReference type="ChEBI" id="CHEBI:64076"/>
    </ligand>
</feature>
<dbReference type="GO" id="GO:0016301">
    <property type="term" value="F:kinase activity"/>
    <property type="evidence" value="ECO:0007669"/>
    <property type="project" value="UniProtKB-KW"/>
</dbReference>
<comment type="caution">
    <text evidence="18">Lacks conserved residue(s) required for the propagation of feature annotation.</text>
</comment>
<gene>
    <name evidence="17" type="primary">nnrD</name>
    <name evidence="18" type="synonym">nnrE</name>
    <name evidence="22" type="ORF">SAMN05445060_0913</name>
</gene>
<comment type="cofactor">
    <cofactor evidence="18 19">
        <name>K(+)</name>
        <dbReference type="ChEBI" id="CHEBI:29103"/>
    </cofactor>
    <text evidence="18 19">Binds 1 potassium ion per subunit.</text>
</comment>
<dbReference type="SUPFAM" id="SSF64153">
    <property type="entry name" value="YjeF N-terminal domain-like"/>
    <property type="match status" value="1"/>
</dbReference>
<feature type="domain" description="YjeF N-terminal" evidence="21">
    <location>
        <begin position="9"/>
        <end position="209"/>
    </location>
</feature>
<dbReference type="GO" id="GO:0046496">
    <property type="term" value="P:nicotinamide nucleotide metabolic process"/>
    <property type="evidence" value="ECO:0007669"/>
    <property type="project" value="UniProtKB-UniRule"/>
</dbReference>
<evidence type="ECO:0000256" key="13">
    <source>
        <dbReference type="ARBA" id="ARBA00023268"/>
    </source>
</evidence>
<dbReference type="PROSITE" id="PS51383">
    <property type="entry name" value="YJEF_C_3"/>
    <property type="match status" value="1"/>
</dbReference>
<evidence type="ECO:0000256" key="1">
    <source>
        <dbReference type="ARBA" id="ARBA00000013"/>
    </source>
</evidence>
<feature type="binding site" evidence="18">
    <location>
        <position position="157"/>
    </location>
    <ligand>
        <name>K(+)</name>
        <dbReference type="ChEBI" id="CHEBI:29103"/>
    </ligand>
</feature>
<feature type="binding site" evidence="18">
    <location>
        <begin position="128"/>
        <end position="134"/>
    </location>
    <ligand>
        <name>(6S)-NADPHX</name>
        <dbReference type="ChEBI" id="CHEBI:64076"/>
    </ligand>
</feature>
<evidence type="ECO:0000256" key="19">
    <source>
        <dbReference type="PIRNR" id="PIRNR017184"/>
    </source>
</evidence>
<dbReference type="Gene3D" id="3.40.50.10260">
    <property type="entry name" value="YjeF N-terminal domain"/>
    <property type="match status" value="1"/>
</dbReference>
<dbReference type="GO" id="GO:0110051">
    <property type="term" value="P:metabolite repair"/>
    <property type="evidence" value="ECO:0007669"/>
    <property type="project" value="TreeGrafter"/>
</dbReference>
<keyword evidence="22" id="KW-0808">Transferase</keyword>
<evidence type="ECO:0000256" key="4">
    <source>
        <dbReference type="ARBA" id="ARBA00009524"/>
    </source>
</evidence>
<feature type="binding site" evidence="18">
    <location>
        <position position="68"/>
    </location>
    <ligand>
        <name>K(+)</name>
        <dbReference type="ChEBI" id="CHEBI:29103"/>
    </ligand>
</feature>
<feature type="binding site" evidence="18">
    <location>
        <position position="154"/>
    </location>
    <ligand>
        <name>(6S)-NADPHX</name>
        <dbReference type="ChEBI" id="CHEBI:64076"/>
    </ligand>
</feature>
<dbReference type="GO" id="GO:0005524">
    <property type="term" value="F:ATP binding"/>
    <property type="evidence" value="ECO:0007669"/>
    <property type="project" value="UniProtKB-UniRule"/>
</dbReference>
<evidence type="ECO:0000313" key="22">
    <source>
        <dbReference type="EMBL" id="SIR79426.1"/>
    </source>
</evidence>
<reference evidence="22 23" key="1">
    <citation type="submission" date="2017-01" db="EMBL/GenBank/DDBJ databases">
        <authorList>
            <person name="Mah S.A."/>
            <person name="Swanson W.J."/>
            <person name="Moy G.W."/>
            <person name="Vacquier V.D."/>
        </authorList>
    </citation>
    <scope>NUCLEOTIDE SEQUENCE [LARGE SCALE GENOMIC DNA]</scope>
    <source>
        <strain evidence="22 23">CPCC 203464</strain>
    </source>
</reference>
<feature type="binding site" evidence="17">
    <location>
        <position position="416"/>
    </location>
    <ligand>
        <name>(6S)-NADPHX</name>
        <dbReference type="ChEBI" id="CHEBI:64076"/>
    </ligand>
</feature>
<dbReference type="InterPro" id="IPR004443">
    <property type="entry name" value="YjeF_N_dom"/>
</dbReference>
<keyword evidence="22" id="KW-0418">Kinase</keyword>
<comment type="similarity">
    <text evidence="17">Belongs to the NnrD/CARKD family.</text>
</comment>
<comment type="cofactor">
    <cofactor evidence="17">
        <name>Mg(2+)</name>
        <dbReference type="ChEBI" id="CHEBI:18420"/>
    </cofactor>
</comment>
<dbReference type="GO" id="GO:0046872">
    <property type="term" value="F:metal ion binding"/>
    <property type="evidence" value="ECO:0007669"/>
    <property type="project" value="UniProtKB-UniRule"/>
</dbReference>
<evidence type="ECO:0000256" key="3">
    <source>
        <dbReference type="ARBA" id="ARBA00006001"/>
    </source>
</evidence>
<dbReference type="InterPro" id="IPR030677">
    <property type="entry name" value="Nnr"/>
</dbReference>
<organism evidence="22 23">
    <name type="scientific">Williamsia sterculiae</name>
    <dbReference type="NCBI Taxonomy" id="1344003"/>
    <lineage>
        <taxon>Bacteria</taxon>
        <taxon>Bacillati</taxon>
        <taxon>Actinomycetota</taxon>
        <taxon>Actinomycetes</taxon>
        <taxon>Mycobacteriales</taxon>
        <taxon>Nocardiaceae</taxon>
        <taxon>Williamsia</taxon>
    </lineage>
</organism>
<comment type="subunit">
    <text evidence="17">Homotetramer.</text>
</comment>
<dbReference type="EC" id="5.1.99.6" evidence="19"/>
<evidence type="ECO:0000259" key="21">
    <source>
        <dbReference type="PROSITE" id="PS51385"/>
    </source>
</evidence>
<comment type="function">
    <text evidence="14 19">Bifunctional enzyme that catalyzes the epimerization of the S- and R-forms of NAD(P)HX and the dehydration of the S-form of NAD(P)HX at the expense of ADP, which is converted to AMP. This allows the repair of both epimers of NAD(P)HX, a damaged form of NAD(P)H that is a result of enzymatic or heat-dependent hydration.</text>
</comment>
<name>A0A1N7DUD8_9NOCA</name>
<dbReference type="NCBIfam" id="TIGR00196">
    <property type="entry name" value="yjeF_cterm"/>
    <property type="match status" value="1"/>
</dbReference>
<keyword evidence="12 17" id="KW-0456">Lyase</keyword>
<comment type="function">
    <text evidence="17">Catalyzes the dehydration of the S-form of NAD(P)HX at the expense of ADP, which is converted to AMP. Together with NAD(P)HX epimerase, which catalyzes the epimerization of the S- and R-forms, the enzyme allows the repair of both epimers of NAD(P)HX, a damaged form of NAD(P)H that is a result of enzymatic or heat-dependent hydration.</text>
</comment>
<evidence type="ECO:0000256" key="15">
    <source>
        <dbReference type="ARBA" id="ARBA00048238"/>
    </source>
</evidence>
<evidence type="ECO:0000256" key="10">
    <source>
        <dbReference type="ARBA" id="ARBA00023027"/>
    </source>
</evidence>
<comment type="catalytic activity">
    <reaction evidence="1 18 19">
        <text>(6R)-NADHX = (6S)-NADHX</text>
        <dbReference type="Rhea" id="RHEA:32215"/>
        <dbReference type="ChEBI" id="CHEBI:64074"/>
        <dbReference type="ChEBI" id="CHEBI:64075"/>
        <dbReference type="EC" id="5.1.99.6"/>
    </reaction>
</comment>
<evidence type="ECO:0000256" key="6">
    <source>
        <dbReference type="ARBA" id="ARBA00022741"/>
    </source>
</evidence>
<dbReference type="Pfam" id="PF01256">
    <property type="entry name" value="Carb_kinase"/>
    <property type="match status" value="1"/>
</dbReference>
<comment type="catalytic activity">
    <reaction evidence="2 18 19">
        <text>(6R)-NADPHX = (6S)-NADPHX</text>
        <dbReference type="Rhea" id="RHEA:32227"/>
        <dbReference type="ChEBI" id="CHEBI:64076"/>
        <dbReference type="ChEBI" id="CHEBI:64077"/>
        <dbReference type="EC" id="5.1.99.6"/>
    </reaction>
</comment>
<evidence type="ECO:0000256" key="12">
    <source>
        <dbReference type="ARBA" id="ARBA00023239"/>
    </source>
</evidence>
<dbReference type="CDD" id="cd01171">
    <property type="entry name" value="YXKO-related"/>
    <property type="match status" value="1"/>
</dbReference>
<dbReference type="SUPFAM" id="SSF53613">
    <property type="entry name" value="Ribokinase-like"/>
    <property type="match status" value="1"/>
</dbReference>
<feature type="domain" description="YjeF C-terminal" evidence="20">
    <location>
        <begin position="214"/>
        <end position="472"/>
    </location>
</feature>
<protein>
    <recommendedName>
        <fullName evidence="19">Bifunctional NAD(P)H-hydrate repair enzyme</fullName>
    </recommendedName>
    <alternativeName>
        <fullName evidence="19">Nicotinamide nucleotide repair protein</fullName>
    </alternativeName>
    <domain>
        <recommendedName>
            <fullName evidence="19">ADP-dependent (S)-NAD(P)H-hydrate dehydratase</fullName>
            <ecNumber evidence="19">4.2.1.136</ecNumber>
        </recommendedName>
        <alternativeName>
            <fullName evidence="19">ADP-dependent NAD(P)HX dehydratase</fullName>
        </alternativeName>
    </domain>
    <domain>
        <recommendedName>
            <fullName evidence="19">NAD(P)H-hydrate epimerase</fullName>
            <ecNumber evidence="19">5.1.99.6</ecNumber>
        </recommendedName>
    </domain>
</protein>
<keyword evidence="5 18" id="KW-0479">Metal-binding</keyword>
<keyword evidence="13" id="KW-0511">Multifunctional enzyme</keyword>
<dbReference type="HAMAP" id="MF_01965">
    <property type="entry name" value="NADHX_dehydratase"/>
    <property type="match status" value="1"/>
</dbReference>
<dbReference type="GO" id="GO:0052855">
    <property type="term" value="F:ADP-dependent NAD(P)H-hydrate dehydratase activity"/>
    <property type="evidence" value="ECO:0007669"/>
    <property type="project" value="UniProtKB-UniRule"/>
</dbReference>
<feature type="binding site" evidence="18">
    <location>
        <begin position="67"/>
        <end position="71"/>
    </location>
    <ligand>
        <name>(6S)-NADPHX</name>
        <dbReference type="ChEBI" id="CHEBI:64076"/>
    </ligand>
</feature>
<evidence type="ECO:0000256" key="17">
    <source>
        <dbReference type="HAMAP-Rule" id="MF_01965"/>
    </source>
</evidence>
<feature type="binding site" evidence="17">
    <location>
        <position position="352"/>
    </location>
    <ligand>
        <name>(6S)-NADPHX</name>
        <dbReference type="ChEBI" id="CHEBI:64076"/>
    </ligand>
</feature>
<comment type="function">
    <text evidence="18">Catalyzes the epimerization of the S- and R-forms of NAD(P)HX, a damaged form of NAD(P)H that is a result of enzymatic or heat-dependent hydration. This is a prerequisite for the S-specific NAD(P)H-hydrate dehydratase to allow the repair of both epimers of NAD(P)HX.</text>
</comment>
<dbReference type="PANTHER" id="PTHR12592:SF0">
    <property type="entry name" value="ATP-DEPENDENT (S)-NAD(P)H-HYDRATE DEHYDRATASE"/>
    <property type="match status" value="1"/>
</dbReference>
<comment type="catalytic activity">
    <reaction evidence="15 17 19">
        <text>(6S)-NADHX + ADP = AMP + phosphate + NADH + H(+)</text>
        <dbReference type="Rhea" id="RHEA:32223"/>
        <dbReference type="ChEBI" id="CHEBI:15378"/>
        <dbReference type="ChEBI" id="CHEBI:43474"/>
        <dbReference type="ChEBI" id="CHEBI:57945"/>
        <dbReference type="ChEBI" id="CHEBI:64074"/>
        <dbReference type="ChEBI" id="CHEBI:456215"/>
        <dbReference type="ChEBI" id="CHEBI:456216"/>
        <dbReference type="EC" id="4.2.1.136"/>
    </reaction>
</comment>
<accession>A0A1N7DUD8</accession>